<dbReference type="Pfam" id="PF04893">
    <property type="entry name" value="Yip1"/>
    <property type="match status" value="1"/>
</dbReference>
<name>A0A2A4GY28_9STAP</name>
<dbReference type="InterPro" id="IPR006977">
    <property type="entry name" value="Yip1_dom"/>
</dbReference>
<dbReference type="EMBL" id="MWUU01000005">
    <property type="protein sequence ID" value="PCF55835.1"/>
    <property type="molecule type" value="Genomic_DNA"/>
</dbReference>
<comment type="subcellular location">
    <subcellularLocation>
        <location evidence="1">Membrane</location>
        <topology evidence="1">Multi-pass membrane protein</topology>
    </subcellularLocation>
</comment>
<keyword evidence="3 5" id="KW-1133">Transmembrane helix</keyword>
<feature type="transmembrane region" description="Helical" evidence="5">
    <location>
        <begin position="65"/>
        <end position="92"/>
    </location>
</feature>
<protein>
    <recommendedName>
        <fullName evidence="6">Yip1 domain-containing protein</fullName>
    </recommendedName>
</protein>
<sequence length="200" mass="22043">MTFSKPLYIEAFNSDRTHPHLWKKILLFLVLIIIQAALAAFTVDYTQELTKQGLTDAQAEQASPIVMVFGIIATVITSLVIVGITYLITLLIYKIFKKTLSKKGMFGGVLRYYNTVLCATIIISAIQVLFHLDMATVKIDSLNIFAPDNSLLGAFSLTNILGGWLFAVMLHSNGHLSAKWSWILGAVMFILSVVFTAIAA</sequence>
<feature type="transmembrane region" description="Helical" evidence="5">
    <location>
        <begin position="112"/>
        <end position="130"/>
    </location>
</feature>
<evidence type="ECO:0000256" key="2">
    <source>
        <dbReference type="ARBA" id="ARBA00022692"/>
    </source>
</evidence>
<keyword evidence="2 5" id="KW-0812">Transmembrane</keyword>
<dbReference type="AlphaFoldDB" id="A0A2A4GY28"/>
<keyword evidence="4 5" id="KW-0472">Membrane</keyword>
<evidence type="ECO:0000256" key="4">
    <source>
        <dbReference type="ARBA" id="ARBA00023136"/>
    </source>
</evidence>
<evidence type="ECO:0000313" key="7">
    <source>
        <dbReference type="EMBL" id="PCF55835.1"/>
    </source>
</evidence>
<feature type="transmembrane region" description="Helical" evidence="5">
    <location>
        <begin position="150"/>
        <end position="170"/>
    </location>
</feature>
<comment type="caution">
    <text evidence="7">The sequence shown here is derived from an EMBL/GenBank/DDBJ whole genome shotgun (WGS) entry which is preliminary data.</text>
</comment>
<organism evidence="7 8">
    <name type="scientific">Staphylococcus delphini</name>
    <dbReference type="NCBI Taxonomy" id="53344"/>
    <lineage>
        <taxon>Bacteria</taxon>
        <taxon>Bacillati</taxon>
        <taxon>Bacillota</taxon>
        <taxon>Bacilli</taxon>
        <taxon>Bacillales</taxon>
        <taxon>Staphylococcaceae</taxon>
        <taxon>Staphylococcus</taxon>
        <taxon>Staphylococcus intermedius group</taxon>
    </lineage>
</organism>
<dbReference type="RefSeq" id="WP_096591154.1">
    <property type="nucleotide sequence ID" value="NZ_MWRM01000005.1"/>
</dbReference>
<feature type="domain" description="Yip1" evidence="6">
    <location>
        <begin position="12"/>
        <end position="196"/>
    </location>
</feature>
<accession>A0A2A4GY28</accession>
<feature type="transmembrane region" description="Helical" evidence="5">
    <location>
        <begin position="182"/>
        <end position="199"/>
    </location>
</feature>
<gene>
    <name evidence="7" type="ORF">B5C08_05070</name>
</gene>
<evidence type="ECO:0000256" key="1">
    <source>
        <dbReference type="ARBA" id="ARBA00004141"/>
    </source>
</evidence>
<evidence type="ECO:0000256" key="5">
    <source>
        <dbReference type="SAM" id="Phobius"/>
    </source>
</evidence>
<dbReference type="Proteomes" id="UP000218335">
    <property type="component" value="Unassembled WGS sequence"/>
</dbReference>
<dbReference type="GO" id="GO:0016020">
    <property type="term" value="C:membrane"/>
    <property type="evidence" value="ECO:0007669"/>
    <property type="project" value="UniProtKB-SubCell"/>
</dbReference>
<feature type="transmembrane region" description="Helical" evidence="5">
    <location>
        <begin position="25"/>
        <end position="45"/>
    </location>
</feature>
<reference evidence="7 8" key="1">
    <citation type="journal article" date="2017" name="PLoS ONE">
        <title>Development of a real-time PCR for detection of Staphylococcus pseudintermedius using a novel automated comparison of whole-genome sequences.</title>
        <authorList>
            <person name="Verstappen K.M."/>
            <person name="Huijbregts L."/>
            <person name="Spaninks M."/>
            <person name="Wagenaar J.A."/>
            <person name="Fluit A.C."/>
            <person name="Duim B."/>
        </authorList>
    </citation>
    <scope>NUCLEOTIDE SEQUENCE [LARGE SCALE GENOMIC DNA]</scope>
    <source>
        <strain evidence="7 8">215070706401-1</strain>
    </source>
</reference>
<evidence type="ECO:0000259" key="6">
    <source>
        <dbReference type="Pfam" id="PF04893"/>
    </source>
</evidence>
<evidence type="ECO:0000256" key="3">
    <source>
        <dbReference type="ARBA" id="ARBA00022989"/>
    </source>
</evidence>
<proteinExistence type="predicted"/>
<evidence type="ECO:0000313" key="8">
    <source>
        <dbReference type="Proteomes" id="UP000218335"/>
    </source>
</evidence>